<dbReference type="AlphaFoldDB" id="A0A7X0EDU2"/>
<protein>
    <recommendedName>
        <fullName evidence="4">UrcA family protein</fullName>
    </recommendedName>
</protein>
<dbReference type="Proteomes" id="UP000539175">
    <property type="component" value="Unassembled WGS sequence"/>
</dbReference>
<keyword evidence="1" id="KW-0732">Signal</keyword>
<sequence length="119" mass="12262">MKTTISIMAAVVYFSVAATALASSPGTGAAGMPALPHTIIPPSAGMEVNSYSPPYLPRAPEPTGMTDATKARLTAVARRVDTLIDQHKCREAASTANQGGPVMADMAAKICALRYGDAQ</sequence>
<feature type="signal peptide" evidence="1">
    <location>
        <begin position="1"/>
        <end position="22"/>
    </location>
</feature>
<reference evidence="2 3" key="1">
    <citation type="submission" date="2020-08" db="EMBL/GenBank/DDBJ databases">
        <title>Genomic Encyclopedia of Type Strains, Phase IV (KMG-IV): sequencing the most valuable type-strain genomes for metagenomic binning, comparative biology and taxonomic classification.</title>
        <authorList>
            <person name="Goeker M."/>
        </authorList>
    </citation>
    <scope>NUCLEOTIDE SEQUENCE [LARGE SCALE GENOMIC DNA]</scope>
    <source>
        <strain evidence="2 3">DSM 22198</strain>
    </source>
</reference>
<proteinExistence type="predicted"/>
<accession>A0A7X0EDU2</accession>
<dbReference type="RefSeq" id="WP_184799740.1">
    <property type="nucleotide sequence ID" value="NZ_JACIIZ010000004.1"/>
</dbReference>
<evidence type="ECO:0008006" key="4">
    <source>
        <dbReference type="Google" id="ProtNLM"/>
    </source>
</evidence>
<evidence type="ECO:0000313" key="2">
    <source>
        <dbReference type="EMBL" id="MBB6251356.1"/>
    </source>
</evidence>
<comment type="caution">
    <text evidence="2">The sequence shown here is derived from an EMBL/GenBank/DDBJ whole genome shotgun (WGS) entry which is preliminary data.</text>
</comment>
<feature type="chain" id="PRO_5030859538" description="UrcA family protein" evidence="1">
    <location>
        <begin position="23"/>
        <end position="119"/>
    </location>
</feature>
<evidence type="ECO:0000256" key="1">
    <source>
        <dbReference type="SAM" id="SignalP"/>
    </source>
</evidence>
<dbReference type="EMBL" id="JACIIZ010000004">
    <property type="protein sequence ID" value="MBB6251356.1"/>
    <property type="molecule type" value="Genomic_DNA"/>
</dbReference>
<keyword evidence="3" id="KW-1185">Reference proteome</keyword>
<name>A0A7X0EDU2_9PROT</name>
<gene>
    <name evidence="2" type="ORF">FHS74_001901</name>
</gene>
<evidence type="ECO:0000313" key="3">
    <source>
        <dbReference type="Proteomes" id="UP000539175"/>
    </source>
</evidence>
<organism evidence="2 3">
    <name type="scientific">Nitrospirillum iridis</name>
    <dbReference type="NCBI Taxonomy" id="765888"/>
    <lineage>
        <taxon>Bacteria</taxon>
        <taxon>Pseudomonadati</taxon>
        <taxon>Pseudomonadota</taxon>
        <taxon>Alphaproteobacteria</taxon>
        <taxon>Rhodospirillales</taxon>
        <taxon>Azospirillaceae</taxon>
        <taxon>Nitrospirillum</taxon>
    </lineage>
</organism>